<reference evidence="2 3" key="1">
    <citation type="submission" date="2019-03" db="EMBL/GenBank/DDBJ databases">
        <authorList>
            <person name="Gaulin E."/>
            <person name="Dumas B."/>
        </authorList>
    </citation>
    <scope>NUCLEOTIDE SEQUENCE [LARGE SCALE GENOMIC DNA]</scope>
    <source>
        <strain evidence="2">CBS 568.67</strain>
    </source>
</reference>
<keyword evidence="3" id="KW-1185">Reference proteome</keyword>
<evidence type="ECO:0000313" key="2">
    <source>
        <dbReference type="EMBL" id="VFT94689.1"/>
    </source>
</evidence>
<proteinExistence type="predicted"/>
<gene>
    <name evidence="2" type="primary">Aste57867_17948</name>
    <name evidence="1" type="ORF">As57867_017886</name>
    <name evidence="2" type="ORF">ASTE57867_17948</name>
</gene>
<name>A0A485L8S7_9STRA</name>
<sequence length="174" mass="18854">MAVCGSCRRGRICHVVVSHVECLGISLGCHCRKKAVDGLGFKVGDMTKLDQGFHNCVVALCAIHEIIHGPILFDASVALLQAAVADDATALERNSCVSSPSAPCCLRRIRLAEVEECKVRLGIEDEADEDQLVFWQVTIPGHGGGCHRRRKKDTDAAALPQECSIVCVEQSYHM</sequence>
<dbReference type="EMBL" id="CAADRA010006375">
    <property type="protein sequence ID" value="VFT94689.1"/>
    <property type="molecule type" value="Genomic_DNA"/>
</dbReference>
<protein>
    <submittedName>
        <fullName evidence="2">Aste57867_17948 protein</fullName>
    </submittedName>
</protein>
<reference evidence="1" key="2">
    <citation type="submission" date="2019-06" db="EMBL/GenBank/DDBJ databases">
        <title>Genomics analysis of Aphanomyces spp. identifies a new class of oomycete effector associated with host adaptation.</title>
        <authorList>
            <person name="Gaulin E."/>
        </authorList>
    </citation>
    <scope>NUCLEOTIDE SEQUENCE</scope>
    <source>
        <strain evidence="1">CBS 578.67</strain>
    </source>
</reference>
<dbReference type="AlphaFoldDB" id="A0A485L8S7"/>
<evidence type="ECO:0000313" key="3">
    <source>
        <dbReference type="Proteomes" id="UP000332933"/>
    </source>
</evidence>
<organism evidence="2 3">
    <name type="scientific">Aphanomyces stellatus</name>
    <dbReference type="NCBI Taxonomy" id="120398"/>
    <lineage>
        <taxon>Eukaryota</taxon>
        <taxon>Sar</taxon>
        <taxon>Stramenopiles</taxon>
        <taxon>Oomycota</taxon>
        <taxon>Saprolegniomycetes</taxon>
        <taxon>Saprolegniales</taxon>
        <taxon>Verrucalvaceae</taxon>
        <taxon>Aphanomyces</taxon>
    </lineage>
</organism>
<dbReference type="EMBL" id="VJMH01006354">
    <property type="protein sequence ID" value="KAF0690674.1"/>
    <property type="molecule type" value="Genomic_DNA"/>
</dbReference>
<evidence type="ECO:0000313" key="1">
    <source>
        <dbReference type="EMBL" id="KAF0690674.1"/>
    </source>
</evidence>
<accession>A0A485L8S7</accession>
<dbReference type="Proteomes" id="UP000332933">
    <property type="component" value="Unassembled WGS sequence"/>
</dbReference>